<dbReference type="SUPFAM" id="SSF53383">
    <property type="entry name" value="PLP-dependent transferases"/>
    <property type="match status" value="1"/>
</dbReference>
<reference evidence="11" key="1">
    <citation type="submission" date="2023-05" db="EMBL/GenBank/DDBJ databases">
        <title>Metabolic capabilities are highly conserved among human nasal-associated Corynebacterium species in pangenomic analyses.</title>
        <authorList>
            <person name="Tran T.H."/>
            <person name="Roberts A.Q."/>
            <person name="Escapa I.F."/>
            <person name="Gao W."/>
            <person name="Conlan S."/>
            <person name="Kong H."/>
            <person name="Segre J.A."/>
            <person name="Kelly M.S."/>
            <person name="Lemon K.P."/>
        </authorList>
    </citation>
    <scope>NUCLEOTIDE SEQUENCE</scope>
    <source>
        <strain evidence="11">KPL2773</strain>
    </source>
</reference>
<dbReference type="InterPro" id="IPR004839">
    <property type="entry name" value="Aminotransferase_I/II_large"/>
</dbReference>
<keyword evidence="5 9" id="KW-0028">Amino-acid biosynthesis</keyword>
<keyword evidence="6 9" id="KW-0808">Transferase</keyword>
<dbReference type="InterPro" id="IPR005861">
    <property type="entry name" value="HisP_aminotrans"/>
</dbReference>
<dbReference type="AlphaFoldDB" id="A0AAP4BV78"/>
<evidence type="ECO:0000256" key="1">
    <source>
        <dbReference type="ARBA" id="ARBA00001933"/>
    </source>
</evidence>
<keyword evidence="4 9" id="KW-0032">Aminotransferase</keyword>
<protein>
    <recommendedName>
        <fullName evidence="9">Histidinol-phosphate aminotransferase</fullName>
        <ecNumber evidence="9">2.6.1.9</ecNumber>
    </recommendedName>
    <alternativeName>
        <fullName evidence="9">Imidazole acetol-phosphate transaminase</fullName>
    </alternativeName>
</protein>
<dbReference type="GO" id="GO:0030170">
    <property type="term" value="F:pyridoxal phosphate binding"/>
    <property type="evidence" value="ECO:0007669"/>
    <property type="project" value="InterPro"/>
</dbReference>
<dbReference type="Gene3D" id="3.90.1150.10">
    <property type="entry name" value="Aspartate Aminotransferase, domain 1"/>
    <property type="match status" value="1"/>
</dbReference>
<dbReference type="Pfam" id="PF00155">
    <property type="entry name" value="Aminotran_1_2"/>
    <property type="match status" value="1"/>
</dbReference>
<comment type="subunit">
    <text evidence="3 9">Homodimer.</text>
</comment>
<keyword evidence="8 9" id="KW-0368">Histidine biosynthesis</keyword>
<dbReference type="CDD" id="cd00609">
    <property type="entry name" value="AAT_like"/>
    <property type="match status" value="1"/>
</dbReference>
<keyword evidence="7 9" id="KW-0663">Pyridoxal phosphate</keyword>
<evidence type="ECO:0000256" key="2">
    <source>
        <dbReference type="ARBA" id="ARBA00007970"/>
    </source>
</evidence>
<evidence type="ECO:0000256" key="7">
    <source>
        <dbReference type="ARBA" id="ARBA00022898"/>
    </source>
</evidence>
<evidence type="ECO:0000256" key="6">
    <source>
        <dbReference type="ARBA" id="ARBA00022679"/>
    </source>
</evidence>
<dbReference type="InterPro" id="IPR015422">
    <property type="entry name" value="PyrdxlP-dep_Trfase_small"/>
</dbReference>
<dbReference type="InterPro" id="IPR015424">
    <property type="entry name" value="PyrdxlP-dep_Trfase"/>
</dbReference>
<dbReference type="Proteomes" id="UP001224412">
    <property type="component" value="Unassembled WGS sequence"/>
</dbReference>
<comment type="cofactor">
    <cofactor evidence="1 9">
        <name>pyridoxal 5'-phosphate</name>
        <dbReference type="ChEBI" id="CHEBI:597326"/>
    </cofactor>
</comment>
<organism evidence="11 12">
    <name type="scientific">Corynebacterium pseudodiphtheriticum</name>
    <dbReference type="NCBI Taxonomy" id="37637"/>
    <lineage>
        <taxon>Bacteria</taxon>
        <taxon>Bacillati</taxon>
        <taxon>Actinomycetota</taxon>
        <taxon>Actinomycetes</taxon>
        <taxon>Mycobacteriales</taxon>
        <taxon>Corynebacteriaceae</taxon>
        <taxon>Corynebacterium</taxon>
    </lineage>
</organism>
<comment type="catalytic activity">
    <reaction evidence="9">
        <text>L-histidinol phosphate + 2-oxoglutarate = 3-(imidazol-4-yl)-2-oxopropyl phosphate + L-glutamate</text>
        <dbReference type="Rhea" id="RHEA:23744"/>
        <dbReference type="ChEBI" id="CHEBI:16810"/>
        <dbReference type="ChEBI" id="CHEBI:29985"/>
        <dbReference type="ChEBI" id="CHEBI:57766"/>
        <dbReference type="ChEBI" id="CHEBI:57980"/>
        <dbReference type="EC" id="2.6.1.9"/>
    </reaction>
</comment>
<evidence type="ECO:0000256" key="8">
    <source>
        <dbReference type="ARBA" id="ARBA00023102"/>
    </source>
</evidence>
<comment type="caution">
    <text evidence="11">The sequence shown here is derived from an EMBL/GenBank/DDBJ whole genome shotgun (WGS) entry which is preliminary data.</text>
</comment>
<gene>
    <name evidence="9" type="primary">hisC</name>
    <name evidence="11" type="ORF">QPX42_07435</name>
</gene>
<dbReference type="NCBIfam" id="TIGR01141">
    <property type="entry name" value="hisC"/>
    <property type="match status" value="1"/>
</dbReference>
<feature type="modified residue" description="N6-(pyridoxal phosphate)lysine" evidence="9">
    <location>
        <position position="229"/>
    </location>
</feature>
<dbReference type="InterPro" id="IPR015421">
    <property type="entry name" value="PyrdxlP-dep_Trfase_major"/>
</dbReference>
<evidence type="ECO:0000259" key="10">
    <source>
        <dbReference type="Pfam" id="PF00155"/>
    </source>
</evidence>
<accession>A0AAP4BV78</accession>
<evidence type="ECO:0000256" key="9">
    <source>
        <dbReference type="HAMAP-Rule" id="MF_01023"/>
    </source>
</evidence>
<proteinExistence type="inferred from homology"/>
<evidence type="ECO:0000256" key="5">
    <source>
        <dbReference type="ARBA" id="ARBA00022605"/>
    </source>
</evidence>
<evidence type="ECO:0000313" key="12">
    <source>
        <dbReference type="Proteomes" id="UP001224412"/>
    </source>
</evidence>
<feature type="domain" description="Aminotransferase class I/classII large" evidence="10">
    <location>
        <begin position="28"/>
        <end position="358"/>
    </location>
</feature>
<dbReference type="EC" id="2.6.1.9" evidence="9"/>
<sequence>MVDISHLPLREELRGQRAYGAPQLAVPVALNTNENPYPPSPALVETLLEEIRQLSSQLNRYPDRDAVQLRADLADYVTRRTGVEVTGENVWAANGSNEILQQLLQAFGGPGRSVLGFQPSYSMHPILAAGTHTEFLNVPRRADFTVDIDSALATIAEHRPSVVFITTPNNPTGTPTSLDEIEQLCQAAHAANGIVIVDEAYAEFSASPSATTLIAKYPATLVVSRTMSKAFDFAGVRLGYFVADPAFVEAVQLVRLPYHLSVLTQAAARAALRHADETLADVGKLIEGRNHVVAGLEKFGYTVMPSESNFVFFGKFAEQHEVWQQFLDRGVLIRDVGVAGYLRATIGTPEENEAFLQAAREVQR</sequence>
<dbReference type="EMBL" id="JASNVH010000010">
    <property type="protein sequence ID" value="MDK4307371.1"/>
    <property type="molecule type" value="Genomic_DNA"/>
</dbReference>
<evidence type="ECO:0000256" key="3">
    <source>
        <dbReference type="ARBA" id="ARBA00011738"/>
    </source>
</evidence>
<dbReference type="PANTHER" id="PTHR42885:SF2">
    <property type="entry name" value="HISTIDINOL-PHOSPHATE AMINOTRANSFERASE"/>
    <property type="match status" value="1"/>
</dbReference>
<name>A0AAP4BV78_9CORY</name>
<dbReference type="Gene3D" id="3.40.640.10">
    <property type="entry name" value="Type I PLP-dependent aspartate aminotransferase-like (Major domain)"/>
    <property type="match status" value="1"/>
</dbReference>
<comment type="pathway">
    <text evidence="9">Amino-acid biosynthesis; L-histidine biosynthesis; L-histidine from 5-phospho-alpha-D-ribose 1-diphosphate: step 7/9.</text>
</comment>
<dbReference type="NCBIfam" id="NF002877">
    <property type="entry name" value="PRK03317.1"/>
    <property type="match status" value="1"/>
</dbReference>
<dbReference type="HAMAP" id="MF_01023">
    <property type="entry name" value="HisC_aminotrans_2"/>
    <property type="match status" value="1"/>
</dbReference>
<dbReference type="GO" id="GO:0000105">
    <property type="term" value="P:L-histidine biosynthetic process"/>
    <property type="evidence" value="ECO:0007669"/>
    <property type="project" value="UniProtKB-UniRule"/>
</dbReference>
<comment type="similarity">
    <text evidence="2 9">Belongs to the class-II pyridoxal-phosphate-dependent aminotransferase family. Histidinol-phosphate aminotransferase subfamily.</text>
</comment>
<evidence type="ECO:0000256" key="4">
    <source>
        <dbReference type="ARBA" id="ARBA00022576"/>
    </source>
</evidence>
<dbReference type="RefSeq" id="WP_284589061.1">
    <property type="nucleotide sequence ID" value="NZ_JASNTY010000002.1"/>
</dbReference>
<evidence type="ECO:0000313" key="11">
    <source>
        <dbReference type="EMBL" id="MDK4307371.1"/>
    </source>
</evidence>
<dbReference type="GO" id="GO:0004400">
    <property type="term" value="F:histidinol-phosphate transaminase activity"/>
    <property type="evidence" value="ECO:0007669"/>
    <property type="project" value="UniProtKB-UniRule"/>
</dbReference>
<dbReference type="PANTHER" id="PTHR42885">
    <property type="entry name" value="HISTIDINOL-PHOSPHATE AMINOTRANSFERASE-RELATED"/>
    <property type="match status" value="1"/>
</dbReference>